<accession>A0A2A4FEP0</accession>
<gene>
    <name evidence="2" type="ORF">BZL54_17840</name>
</gene>
<evidence type="ECO:0000313" key="2">
    <source>
        <dbReference type="EMBL" id="PCE31088.1"/>
    </source>
</evidence>
<dbReference type="EMBL" id="MTZU01000052">
    <property type="protein sequence ID" value="PCE31088.1"/>
    <property type="molecule type" value="Genomic_DNA"/>
</dbReference>
<name>A0A2A4FEP0_9BURK</name>
<protein>
    <submittedName>
        <fullName evidence="2">CoA-binding protein</fullName>
    </submittedName>
</protein>
<dbReference type="AlphaFoldDB" id="A0A2A4FEP0"/>
<dbReference type="Proteomes" id="UP000217994">
    <property type="component" value="Unassembled WGS sequence"/>
</dbReference>
<dbReference type="Gene3D" id="3.40.50.720">
    <property type="entry name" value="NAD(P)-binding Rossmann-like Domain"/>
    <property type="match status" value="1"/>
</dbReference>
<evidence type="ECO:0000313" key="3">
    <source>
        <dbReference type="Proteomes" id="UP000217994"/>
    </source>
</evidence>
<dbReference type="InterPro" id="IPR036291">
    <property type="entry name" value="NAD(P)-bd_dom_sf"/>
</dbReference>
<dbReference type="PANTHER" id="PTHR33303:SF2">
    <property type="entry name" value="COA-BINDING DOMAIN-CONTAINING PROTEIN"/>
    <property type="match status" value="1"/>
</dbReference>
<feature type="domain" description="CoA-binding" evidence="1">
    <location>
        <begin position="10"/>
        <end position="112"/>
    </location>
</feature>
<dbReference type="RefSeq" id="WP_084899504.1">
    <property type="nucleotide sequence ID" value="NZ_MTZU01000052.1"/>
</dbReference>
<reference evidence="2 3" key="1">
    <citation type="submission" date="2017-01" db="EMBL/GenBank/DDBJ databases">
        <title>Whole-Genome Shotgun Sequencing of Two beta-Proteobacterial Species in Search of the Bulgecin Biosynthetic Cluster.</title>
        <authorList>
            <person name="Horsman M.E."/>
            <person name="Marous D.R."/>
            <person name="Li R."/>
            <person name="Oliver R.A."/>
            <person name="Byun B."/>
            <person name="Emrich S.J."/>
            <person name="Boggess B."/>
            <person name="Townsend C.A."/>
            <person name="Mobashery S."/>
        </authorList>
    </citation>
    <scope>NUCLEOTIDE SEQUENCE [LARGE SCALE GENOMIC DNA]</scope>
    <source>
        <strain evidence="2 3">ATCC 31433</strain>
    </source>
</reference>
<dbReference type="PANTHER" id="PTHR33303">
    <property type="entry name" value="CYTOPLASMIC PROTEIN-RELATED"/>
    <property type="match status" value="1"/>
</dbReference>
<comment type="caution">
    <text evidence="2">The sequence shown here is derived from an EMBL/GenBank/DDBJ whole genome shotgun (WGS) entry which is preliminary data.</text>
</comment>
<proteinExistence type="predicted"/>
<sequence length="144" mass="15246">MSDDSIIRKILKRDRVIAVVGLSDKPHRPSHGVAETMQQAGYRIVPVNPALDGRRVLGERCYASLPAATAALAHDGIAIGMVDVFRKSSEVAAVADDAIAIGAQSLWLQLGVIDEAAAARARAAGLDVVMDRCVLIEHRRLGAG</sequence>
<dbReference type="SUPFAM" id="SSF51735">
    <property type="entry name" value="NAD(P)-binding Rossmann-fold domains"/>
    <property type="match status" value="1"/>
</dbReference>
<dbReference type="InterPro" id="IPR003781">
    <property type="entry name" value="CoA-bd"/>
</dbReference>
<organism evidence="2 3">
    <name type="scientific">Burkholderia ubonensis subsp. mesacidophila</name>
    <dbReference type="NCBI Taxonomy" id="265293"/>
    <lineage>
        <taxon>Bacteria</taxon>
        <taxon>Pseudomonadati</taxon>
        <taxon>Pseudomonadota</taxon>
        <taxon>Betaproteobacteria</taxon>
        <taxon>Burkholderiales</taxon>
        <taxon>Burkholderiaceae</taxon>
        <taxon>Burkholderia</taxon>
        <taxon>Burkholderia cepacia complex</taxon>
    </lineage>
</organism>
<evidence type="ECO:0000259" key="1">
    <source>
        <dbReference type="SMART" id="SM00881"/>
    </source>
</evidence>
<dbReference type="SMART" id="SM00881">
    <property type="entry name" value="CoA_binding"/>
    <property type="match status" value="1"/>
</dbReference>
<dbReference type="Pfam" id="PF13380">
    <property type="entry name" value="CoA_binding_2"/>
    <property type="match status" value="1"/>
</dbReference>